<gene>
    <name evidence="2" type="ORF">M5K25_000333</name>
</gene>
<sequence>MEGCGDSNLDQCPTTLPLGPFETSGSLKIDLQNTAFTVQLGRGARIQLANAIVETGNAGATIQFGSVDFPTIAARTADIPANGGNIERSTRRLNATEAPTRRVHLPAPRPTTEQPRRKVSVFERLSQSEAPTAKRVVSGGRISVVAANITTLPTGLSAPGTYDAEASSSGGRLTRRQRRKKNAELRAQQQFLVHPSNLSAQEVEANVPTRNKFSDLKWVRRNSPTGELKQSFWDQCHEVPVP</sequence>
<keyword evidence="3" id="KW-1185">Reference proteome</keyword>
<dbReference type="EMBL" id="JANQDX010000001">
    <property type="protein sequence ID" value="KAL0928452.1"/>
    <property type="molecule type" value="Genomic_DNA"/>
</dbReference>
<proteinExistence type="predicted"/>
<organism evidence="2 3">
    <name type="scientific">Dendrobium thyrsiflorum</name>
    <name type="common">Pinecone-like raceme dendrobium</name>
    <name type="synonym">Orchid</name>
    <dbReference type="NCBI Taxonomy" id="117978"/>
    <lineage>
        <taxon>Eukaryota</taxon>
        <taxon>Viridiplantae</taxon>
        <taxon>Streptophyta</taxon>
        <taxon>Embryophyta</taxon>
        <taxon>Tracheophyta</taxon>
        <taxon>Spermatophyta</taxon>
        <taxon>Magnoliopsida</taxon>
        <taxon>Liliopsida</taxon>
        <taxon>Asparagales</taxon>
        <taxon>Orchidaceae</taxon>
        <taxon>Epidendroideae</taxon>
        <taxon>Malaxideae</taxon>
        <taxon>Dendrobiinae</taxon>
        <taxon>Dendrobium</taxon>
    </lineage>
</organism>
<comment type="caution">
    <text evidence="2">The sequence shown here is derived from an EMBL/GenBank/DDBJ whole genome shotgun (WGS) entry which is preliminary data.</text>
</comment>
<protein>
    <submittedName>
        <fullName evidence="2">Uncharacterized protein</fullName>
    </submittedName>
</protein>
<dbReference type="AlphaFoldDB" id="A0ABD0W6N0"/>
<reference evidence="2 3" key="1">
    <citation type="journal article" date="2024" name="Plant Biotechnol. J.">
        <title>Dendrobium thyrsiflorum genome and its molecular insights into genes involved in important horticultural traits.</title>
        <authorList>
            <person name="Chen B."/>
            <person name="Wang J.Y."/>
            <person name="Zheng P.J."/>
            <person name="Li K.L."/>
            <person name="Liang Y.M."/>
            <person name="Chen X.F."/>
            <person name="Zhang C."/>
            <person name="Zhao X."/>
            <person name="He X."/>
            <person name="Zhang G.Q."/>
            <person name="Liu Z.J."/>
            <person name="Xu Q."/>
        </authorList>
    </citation>
    <scope>NUCLEOTIDE SEQUENCE [LARGE SCALE GENOMIC DNA]</scope>
    <source>
        <strain evidence="2">GZMU011</strain>
    </source>
</reference>
<feature type="region of interest" description="Disordered" evidence="1">
    <location>
        <begin position="161"/>
        <end position="181"/>
    </location>
</feature>
<dbReference type="Proteomes" id="UP001552299">
    <property type="component" value="Unassembled WGS sequence"/>
</dbReference>
<evidence type="ECO:0000313" key="2">
    <source>
        <dbReference type="EMBL" id="KAL0928452.1"/>
    </source>
</evidence>
<name>A0ABD0W6N0_DENTH</name>
<evidence type="ECO:0000256" key="1">
    <source>
        <dbReference type="SAM" id="MobiDB-lite"/>
    </source>
</evidence>
<evidence type="ECO:0000313" key="3">
    <source>
        <dbReference type="Proteomes" id="UP001552299"/>
    </source>
</evidence>
<accession>A0ABD0W6N0</accession>